<dbReference type="OrthoDB" id="5913344at2759"/>
<feature type="chain" id="PRO_5002161428" evidence="1">
    <location>
        <begin position="19"/>
        <end position="86"/>
    </location>
</feature>
<dbReference type="PANTHER" id="PTHR37443:SF2">
    <property type="entry name" value="PROTEIN CBG15264"/>
    <property type="match status" value="1"/>
</dbReference>
<dbReference type="PANTHER" id="PTHR37443">
    <property type="entry name" value="PROTEIN CBG09852-RELATED"/>
    <property type="match status" value="1"/>
</dbReference>
<feature type="signal peptide" evidence="1">
    <location>
        <begin position="1"/>
        <end position="18"/>
    </location>
</feature>
<dbReference type="Proteomes" id="UP000054047">
    <property type="component" value="Unassembled WGS sequence"/>
</dbReference>
<dbReference type="EMBL" id="KN728617">
    <property type="protein sequence ID" value="KIH63494.1"/>
    <property type="molecule type" value="Genomic_DNA"/>
</dbReference>
<dbReference type="AlphaFoldDB" id="A0A0C2GWQ1"/>
<proteinExistence type="predicted"/>
<organism evidence="2 3">
    <name type="scientific">Ancylostoma duodenale</name>
    <dbReference type="NCBI Taxonomy" id="51022"/>
    <lineage>
        <taxon>Eukaryota</taxon>
        <taxon>Metazoa</taxon>
        <taxon>Ecdysozoa</taxon>
        <taxon>Nematoda</taxon>
        <taxon>Chromadorea</taxon>
        <taxon>Rhabditida</taxon>
        <taxon>Rhabditina</taxon>
        <taxon>Rhabditomorpha</taxon>
        <taxon>Strongyloidea</taxon>
        <taxon>Ancylostomatidae</taxon>
        <taxon>Ancylostomatinae</taxon>
        <taxon>Ancylostoma</taxon>
    </lineage>
</organism>
<evidence type="ECO:0000256" key="1">
    <source>
        <dbReference type="SAM" id="SignalP"/>
    </source>
</evidence>
<evidence type="ECO:0000313" key="3">
    <source>
        <dbReference type="Proteomes" id="UP000054047"/>
    </source>
</evidence>
<dbReference type="InterPro" id="IPR040271">
    <property type="entry name" value="T19C3.2-like"/>
</dbReference>
<protein>
    <submittedName>
        <fullName evidence="2">Uncharacterized protein</fullName>
    </submittedName>
</protein>
<keyword evidence="3" id="KW-1185">Reference proteome</keyword>
<sequence length="86" mass="9410">MGLLLPLILLAAAVSTDAQISAMFGNPIQAPNCESWSEWGPCVWLKGKEKRSKRLSKPRVLPLLKDRWGVVSQAFSGQNSSLILCT</sequence>
<evidence type="ECO:0000313" key="2">
    <source>
        <dbReference type="EMBL" id="KIH63494.1"/>
    </source>
</evidence>
<name>A0A0C2GWQ1_9BILA</name>
<accession>A0A0C2GWQ1</accession>
<reference evidence="2 3" key="1">
    <citation type="submission" date="2013-12" db="EMBL/GenBank/DDBJ databases">
        <title>Draft genome of the parsitic nematode Ancylostoma duodenale.</title>
        <authorList>
            <person name="Mitreva M."/>
        </authorList>
    </citation>
    <scope>NUCLEOTIDE SEQUENCE [LARGE SCALE GENOMIC DNA]</scope>
    <source>
        <strain evidence="2 3">Zhejiang</strain>
    </source>
</reference>
<gene>
    <name evidence="2" type="ORF">ANCDUO_06202</name>
</gene>
<keyword evidence="1" id="KW-0732">Signal</keyword>